<protein>
    <recommendedName>
        <fullName evidence="4">SoxR reducing system RseC family protein</fullName>
    </recommendedName>
</protein>
<evidence type="ECO:0000313" key="3">
    <source>
        <dbReference type="Proteomes" id="UP001447842"/>
    </source>
</evidence>
<reference evidence="2 3" key="1">
    <citation type="submission" date="2024-03" db="EMBL/GenBank/DDBJ databases">
        <title>Sulfurimonas sp. HSL3-1.</title>
        <authorList>
            <person name="Wang S."/>
        </authorList>
    </citation>
    <scope>NUCLEOTIDE SEQUENCE [LARGE SCALE GENOMIC DNA]</scope>
    <source>
        <strain evidence="2 3">HSL3-1</strain>
    </source>
</reference>
<evidence type="ECO:0000256" key="1">
    <source>
        <dbReference type="SAM" id="Phobius"/>
    </source>
</evidence>
<gene>
    <name evidence="2" type="ORF">WCY31_06205</name>
</gene>
<keyword evidence="1" id="KW-0812">Transmembrane</keyword>
<accession>A0ABZ3HD61</accession>
<keyword evidence="3" id="KW-1185">Reference proteome</keyword>
<sequence length="175" mass="19485">MTMTTLRSTISPFLAVHILLYGLLAVSKAAFLNAQIAFVSAFLILLGSLYSYRKLVQRNLENETAIHQEDLVEKIDDPYDLYSESEEEVEEEKPLKDVIKEEKARLKANKATVRNVSKSTPALLSVYRLVPYGILVLGFIALKNNNMLSLWYFLPGLAAGIVAGFLSGKALFASR</sequence>
<feature type="transmembrane region" description="Helical" evidence="1">
    <location>
        <begin position="122"/>
        <end position="142"/>
    </location>
</feature>
<evidence type="ECO:0000313" key="2">
    <source>
        <dbReference type="EMBL" id="XAU16299.1"/>
    </source>
</evidence>
<evidence type="ECO:0008006" key="4">
    <source>
        <dbReference type="Google" id="ProtNLM"/>
    </source>
</evidence>
<name>A0ABZ3HD61_9BACT</name>
<feature type="transmembrane region" description="Helical" evidence="1">
    <location>
        <begin position="148"/>
        <end position="172"/>
    </location>
</feature>
<feature type="transmembrane region" description="Helical" evidence="1">
    <location>
        <begin position="35"/>
        <end position="52"/>
    </location>
</feature>
<proteinExistence type="predicted"/>
<organism evidence="2 3">
    <name type="scientific">Sulfurimonas diazotrophicus</name>
    <dbReference type="NCBI Taxonomy" id="3131939"/>
    <lineage>
        <taxon>Bacteria</taxon>
        <taxon>Pseudomonadati</taxon>
        <taxon>Campylobacterota</taxon>
        <taxon>Epsilonproteobacteria</taxon>
        <taxon>Campylobacterales</taxon>
        <taxon>Sulfurimonadaceae</taxon>
        <taxon>Sulfurimonas</taxon>
    </lineage>
</organism>
<keyword evidence="1" id="KW-1133">Transmembrane helix</keyword>
<dbReference type="Proteomes" id="UP001447842">
    <property type="component" value="Chromosome"/>
</dbReference>
<dbReference type="EMBL" id="CP147920">
    <property type="protein sequence ID" value="XAU16299.1"/>
    <property type="molecule type" value="Genomic_DNA"/>
</dbReference>
<dbReference type="RefSeq" id="WP_345971433.1">
    <property type="nucleotide sequence ID" value="NZ_CP147920.1"/>
</dbReference>
<keyword evidence="1" id="KW-0472">Membrane</keyword>